<evidence type="ECO:0000313" key="1">
    <source>
        <dbReference type="EMBL" id="DAE21397.1"/>
    </source>
</evidence>
<proteinExistence type="predicted"/>
<accession>A0A8S5QRN6</accession>
<name>A0A8S5QRN6_9CAUD</name>
<protein>
    <submittedName>
        <fullName evidence="1">Uncharacterized protein</fullName>
    </submittedName>
</protein>
<reference evidence="1" key="1">
    <citation type="journal article" date="2021" name="Proc. Natl. Acad. Sci. U.S.A.">
        <title>A Catalog of Tens of Thousands of Viruses from Human Metagenomes Reveals Hidden Associations with Chronic Diseases.</title>
        <authorList>
            <person name="Tisza M.J."/>
            <person name="Buck C.B."/>
        </authorList>
    </citation>
    <scope>NUCLEOTIDE SEQUENCE</scope>
    <source>
        <strain evidence="1">CtE6L85</strain>
    </source>
</reference>
<sequence>MNTTNYNLYLEDDSTTRFLDWRQKMNGSDNSNMVKIDNALAEKAALSRAITATLLANQWNTDGAVSTQTITIDGLTPEQNGVIGTAQNLTGLQIETVRAAGLYISNQGDGFLTIASDGETPSCDIPVLIILLG</sequence>
<dbReference type="EMBL" id="BK015711">
    <property type="protein sequence ID" value="DAE21397.1"/>
    <property type="molecule type" value="Genomic_DNA"/>
</dbReference>
<organism evidence="1">
    <name type="scientific">Siphoviridae sp. ctE6L85</name>
    <dbReference type="NCBI Taxonomy" id="2826202"/>
    <lineage>
        <taxon>Viruses</taxon>
        <taxon>Duplodnaviria</taxon>
        <taxon>Heunggongvirae</taxon>
        <taxon>Uroviricota</taxon>
        <taxon>Caudoviricetes</taxon>
    </lineage>
</organism>